<evidence type="ECO:0000313" key="9">
    <source>
        <dbReference type="EMBL" id="KZS89256.1"/>
    </source>
</evidence>
<dbReference type="PANTHER" id="PTHR23504">
    <property type="entry name" value="MAJOR FACILITATOR SUPERFAMILY DOMAIN-CONTAINING PROTEIN 10"/>
    <property type="match status" value="1"/>
</dbReference>
<feature type="transmembrane region" description="Helical" evidence="7">
    <location>
        <begin position="392"/>
        <end position="409"/>
    </location>
</feature>
<dbReference type="GO" id="GO:0022857">
    <property type="term" value="F:transmembrane transporter activity"/>
    <property type="evidence" value="ECO:0007669"/>
    <property type="project" value="InterPro"/>
</dbReference>
<accession>A0A164Q297</accession>
<feature type="transmembrane region" description="Helical" evidence="7">
    <location>
        <begin position="142"/>
        <end position="164"/>
    </location>
</feature>
<feature type="domain" description="Major facilitator superfamily (MFS) profile" evidence="8">
    <location>
        <begin position="46"/>
        <end position="494"/>
    </location>
</feature>
<dbReference type="CDD" id="cd17330">
    <property type="entry name" value="MFS_SLC46_TetA_like"/>
    <property type="match status" value="1"/>
</dbReference>
<dbReference type="InterPro" id="IPR011701">
    <property type="entry name" value="MFS"/>
</dbReference>
<keyword evidence="5 7" id="KW-0472">Membrane</keyword>
<feature type="transmembrane region" description="Helical" evidence="7">
    <location>
        <begin position="220"/>
        <end position="242"/>
    </location>
</feature>
<evidence type="ECO:0000313" key="10">
    <source>
        <dbReference type="Proteomes" id="UP000076722"/>
    </source>
</evidence>
<dbReference type="OrthoDB" id="419616at2759"/>
<sequence length="498" mass="53520">MTVNRPSEATPLLSSSDASSQDIESERNVDALALEKRSPTPLPKVQLLAILFIQTCEPLTWMFFFPFLNQMILEYGISGGDEKRVGYYAGLVGSASFVAECVSVFFWGRLSDRIGRRPVLCFGLCSATVATIGFGFSRTLSALMLFRVIAGGLNGNIGLIKSMIADITDESNQARAFSMLPTVFAVASTIAPVIGGELAHPAERFPGTFGGYDLFKNYPYLLPCIIVAIFQIIGLMVAAFVITEASTSHLRKPLLQVSETSYSAPNHLSAATSPENTKPHLPSILSLFTSHVKGAIINHTSISLIANMQNFIQPLFMATSKQYGGLGMSPMEIGSYLGAYGIYSAIVQTLSFPPLNHKLGTTNLFRVSIASNIVLFALWPIMGHITKQTDRLTNTVIALLVVQLALVPLERMAFSCSNIFIISAAPSRAAMGATAGLGQTFGSISRSVAPILAASLFALSIEKDILGGDFVYLILMCIVLVALVGTLTLPRVVKRVSE</sequence>
<evidence type="ECO:0000256" key="6">
    <source>
        <dbReference type="SAM" id="MobiDB-lite"/>
    </source>
</evidence>
<dbReference type="GO" id="GO:0016020">
    <property type="term" value="C:membrane"/>
    <property type="evidence" value="ECO:0007669"/>
    <property type="project" value="UniProtKB-SubCell"/>
</dbReference>
<dbReference type="AlphaFoldDB" id="A0A164Q297"/>
<feature type="transmembrane region" description="Helical" evidence="7">
    <location>
        <begin position="45"/>
        <end position="65"/>
    </location>
</feature>
<feature type="transmembrane region" description="Helical" evidence="7">
    <location>
        <begin position="85"/>
        <end position="107"/>
    </location>
</feature>
<evidence type="ECO:0000256" key="4">
    <source>
        <dbReference type="ARBA" id="ARBA00022989"/>
    </source>
</evidence>
<feature type="region of interest" description="Disordered" evidence="6">
    <location>
        <begin position="1"/>
        <end position="23"/>
    </location>
</feature>
<dbReference type="SUPFAM" id="SSF103473">
    <property type="entry name" value="MFS general substrate transporter"/>
    <property type="match status" value="1"/>
</dbReference>
<dbReference type="Gene3D" id="1.20.1250.20">
    <property type="entry name" value="MFS general substrate transporter like domains"/>
    <property type="match status" value="1"/>
</dbReference>
<evidence type="ECO:0000256" key="5">
    <source>
        <dbReference type="ARBA" id="ARBA00023136"/>
    </source>
</evidence>
<dbReference type="Pfam" id="PF07690">
    <property type="entry name" value="MFS_1"/>
    <property type="match status" value="1"/>
</dbReference>
<feature type="transmembrane region" description="Helical" evidence="7">
    <location>
        <begin position="364"/>
        <end position="385"/>
    </location>
</feature>
<feature type="transmembrane region" description="Helical" evidence="7">
    <location>
        <begin position="176"/>
        <end position="200"/>
    </location>
</feature>
<evidence type="ECO:0000259" key="8">
    <source>
        <dbReference type="PROSITE" id="PS50850"/>
    </source>
</evidence>
<evidence type="ECO:0000256" key="7">
    <source>
        <dbReference type="SAM" id="Phobius"/>
    </source>
</evidence>
<dbReference type="InterPro" id="IPR020846">
    <property type="entry name" value="MFS_dom"/>
</dbReference>
<reference evidence="9 10" key="1">
    <citation type="journal article" date="2016" name="Mol. Biol. Evol.">
        <title>Comparative Genomics of Early-Diverging Mushroom-Forming Fungi Provides Insights into the Origins of Lignocellulose Decay Capabilities.</title>
        <authorList>
            <person name="Nagy L.G."/>
            <person name="Riley R."/>
            <person name="Tritt A."/>
            <person name="Adam C."/>
            <person name="Daum C."/>
            <person name="Floudas D."/>
            <person name="Sun H."/>
            <person name="Yadav J.S."/>
            <person name="Pangilinan J."/>
            <person name="Larsson K.H."/>
            <person name="Matsuura K."/>
            <person name="Barry K."/>
            <person name="Labutti K."/>
            <person name="Kuo R."/>
            <person name="Ohm R.A."/>
            <person name="Bhattacharya S.S."/>
            <person name="Shirouzu T."/>
            <person name="Yoshinaga Y."/>
            <person name="Martin F.M."/>
            <person name="Grigoriev I.V."/>
            <person name="Hibbett D.S."/>
        </authorList>
    </citation>
    <scope>NUCLEOTIDE SEQUENCE [LARGE SCALE GENOMIC DNA]</scope>
    <source>
        <strain evidence="9 10">HHB9708</strain>
    </source>
</reference>
<evidence type="ECO:0000256" key="3">
    <source>
        <dbReference type="ARBA" id="ARBA00022692"/>
    </source>
</evidence>
<keyword evidence="2" id="KW-0813">Transport</keyword>
<dbReference type="Proteomes" id="UP000076722">
    <property type="component" value="Unassembled WGS sequence"/>
</dbReference>
<comment type="subcellular location">
    <subcellularLocation>
        <location evidence="1">Membrane</location>
        <topology evidence="1">Multi-pass membrane protein</topology>
    </subcellularLocation>
</comment>
<dbReference type="PANTHER" id="PTHR23504:SF15">
    <property type="entry name" value="MAJOR FACILITATOR SUPERFAMILY (MFS) PROFILE DOMAIN-CONTAINING PROTEIN"/>
    <property type="match status" value="1"/>
</dbReference>
<dbReference type="PROSITE" id="PS50850">
    <property type="entry name" value="MFS"/>
    <property type="match status" value="1"/>
</dbReference>
<proteinExistence type="predicted"/>
<feature type="transmembrane region" description="Helical" evidence="7">
    <location>
        <begin position="119"/>
        <end position="136"/>
    </location>
</feature>
<evidence type="ECO:0000256" key="2">
    <source>
        <dbReference type="ARBA" id="ARBA00022448"/>
    </source>
</evidence>
<keyword evidence="10" id="KW-1185">Reference proteome</keyword>
<feature type="transmembrane region" description="Helical" evidence="7">
    <location>
        <begin position="470"/>
        <end position="489"/>
    </location>
</feature>
<name>A0A164Q297_9AGAM</name>
<evidence type="ECO:0000256" key="1">
    <source>
        <dbReference type="ARBA" id="ARBA00004141"/>
    </source>
</evidence>
<dbReference type="EMBL" id="KV419429">
    <property type="protein sequence ID" value="KZS89256.1"/>
    <property type="molecule type" value="Genomic_DNA"/>
</dbReference>
<keyword evidence="3 7" id="KW-0812">Transmembrane</keyword>
<keyword evidence="4 7" id="KW-1133">Transmembrane helix</keyword>
<gene>
    <name evidence="9" type="ORF">SISNIDRAFT_458990</name>
</gene>
<organism evidence="9 10">
    <name type="scientific">Sistotremastrum niveocremeum HHB9708</name>
    <dbReference type="NCBI Taxonomy" id="1314777"/>
    <lineage>
        <taxon>Eukaryota</taxon>
        <taxon>Fungi</taxon>
        <taxon>Dikarya</taxon>
        <taxon>Basidiomycota</taxon>
        <taxon>Agaricomycotina</taxon>
        <taxon>Agaricomycetes</taxon>
        <taxon>Sistotremastrales</taxon>
        <taxon>Sistotremastraceae</taxon>
        <taxon>Sertulicium</taxon>
        <taxon>Sertulicium niveocremeum</taxon>
    </lineage>
</organism>
<dbReference type="InterPro" id="IPR036259">
    <property type="entry name" value="MFS_trans_sf"/>
</dbReference>
<protein>
    <submittedName>
        <fullName evidence="9">MFS general substrate transporter</fullName>
    </submittedName>
</protein>
<feature type="transmembrane region" description="Helical" evidence="7">
    <location>
        <begin position="333"/>
        <end position="352"/>
    </location>
</feature>